<reference evidence="1 2" key="1">
    <citation type="submission" date="2021-06" db="EMBL/GenBank/DDBJ databases">
        <title>Caerostris extrusa draft genome.</title>
        <authorList>
            <person name="Kono N."/>
            <person name="Arakawa K."/>
        </authorList>
    </citation>
    <scope>NUCLEOTIDE SEQUENCE [LARGE SCALE GENOMIC DNA]</scope>
</reference>
<accession>A0AAV4TUD4</accession>
<organism evidence="1 2">
    <name type="scientific">Caerostris extrusa</name>
    <name type="common">Bark spider</name>
    <name type="synonym">Caerostris bankana</name>
    <dbReference type="NCBI Taxonomy" id="172846"/>
    <lineage>
        <taxon>Eukaryota</taxon>
        <taxon>Metazoa</taxon>
        <taxon>Ecdysozoa</taxon>
        <taxon>Arthropoda</taxon>
        <taxon>Chelicerata</taxon>
        <taxon>Arachnida</taxon>
        <taxon>Araneae</taxon>
        <taxon>Araneomorphae</taxon>
        <taxon>Entelegynae</taxon>
        <taxon>Araneoidea</taxon>
        <taxon>Araneidae</taxon>
        <taxon>Caerostris</taxon>
    </lineage>
</organism>
<dbReference type="Proteomes" id="UP001054945">
    <property type="component" value="Unassembled WGS sequence"/>
</dbReference>
<protein>
    <submittedName>
        <fullName evidence="1">Uncharacterized protein</fullName>
    </submittedName>
</protein>
<proteinExistence type="predicted"/>
<gene>
    <name evidence="1" type="ORF">CEXT_372621</name>
</gene>
<comment type="caution">
    <text evidence="1">The sequence shown here is derived from an EMBL/GenBank/DDBJ whole genome shotgun (WGS) entry which is preliminary data.</text>
</comment>
<keyword evidence="2" id="KW-1185">Reference proteome</keyword>
<sequence>MLCIFIEPEFSPNRTYCVSPSSCSSKKSFFECLSRGRLCESSAPIGQGNRPFSRVILTHHSESDYVPNESSAQRKVALVERVLLTDKCSPFRGRM</sequence>
<name>A0AAV4TUD4_CAEEX</name>
<evidence type="ECO:0000313" key="1">
    <source>
        <dbReference type="EMBL" id="GIY49116.1"/>
    </source>
</evidence>
<dbReference type="AlphaFoldDB" id="A0AAV4TUD4"/>
<evidence type="ECO:0000313" key="2">
    <source>
        <dbReference type="Proteomes" id="UP001054945"/>
    </source>
</evidence>
<dbReference type="EMBL" id="BPLR01011799">
    <property type="protein sequence ID" value="GIY49116.1"/>
    <property type="molecule type" value="Genomic_DNA"/>
</dbReference>